<feature type="transmembrane region" description="Helical" evidence="1">
    <location>
        <begin position="206"/>
        <end position="226"/>
    </location>
</feature>
<dbReference type="STRING" id="755732.Fluta_2785"/>
<feature type="transmembrane region" description="Helical" evidence="1">
    <location>
        <begin position="99"/>
        <end position="118"/>
    </location>
</feature>
<feature type="transmembrane region" description="Helical" evidence="1">
    <location>
        <begin position="174"/>
        <end position="194"/>
    </location>
</feature>
<gene>
    <name evidence="3" type="ordered locus">Fluta_2785</name>
</gene>
<proteinExistence type="predicted"/>
<keyword evidence="1" id="KW-1133">Transmembrane helix</keyword>
<dbReference type="AlphaFoldDB" id="F2IGY4"/>
<reference evidence="3 4" key="1">
    <citation type="journal article" date="2011" name="Stand. Genomic Sci.">
        <title>Complete genome sequence of the gliding freshwater bacterium Fluviicola taffensis type strain (RW262).</title>
        <authorList>
            <person name="Woyke T."/>
            <person name="Chertkov O."/>
            <person name="Lapidus A."/>
            <person name="Nolan M."/>
            <person name="Lucas S."/>
            <person name="Del Rio T.G."/>
            <person name="Tice H."/>
            <person name="Cheng J.F."/>
            <person name="Tapia R."/>
            <person name="Han C."/>
            <person name="Goodwin L."/>
            <person name="Pitluck S."/>
            <person name="Liolios K."/>
            <person name="Pagani I."/>
            <person name="Ivanova N."/>
            <person name="Huntemann M."/>
            <person name="Mavromatis K."/>
            <person name="Mikhailova N."/>
            <person name="Pati A."/>
            <person name="Chen A."/>
            <person name="Palaniappan K."/>
            <person name="Land M."/>
            <person name="Hauser L."/>
            <person name="Brambilla E.M."/>
            <person name="Rohde M."/>
            <person name="Mwirichia R."/>
            <person name="Sikorski J."/>
            <person name="Tindall B.J."/>
            <person name="Goker M."/>
            <person name="Bristow J."/>
            <person name="Eisen J.A."/>
            <person name="Markowitz V."/>
            <person name="Hugenholtz P."/>
            <person name="Klenk H.P."/>
            <person name="Kyrpides N.C."/>
        </authorList>
    </citation>
    <scope>NUCLEOTIDE SEQUENCE [LARGE SCALE GENOMIC DNA]</scope>
    <source>
        <strain evidence="4">DSM 16823 / RW262 / RW262</strain>
    </source>
</reference>
<feature type="domain" description="DUF4401" evidence="2">
    <location>
        <begin position="48"/>
        <end position="351"/>
    </location>
</feature>
<feature type="transmembrane region" description="Helical" evidence="1">
    <location>
        <begin position="305"/>
        <end position="323"/>
    </location>
</feature>
<evidence type="ECO:0000313" key="4">
    <source>
        <dbReference type="Proteomes" id="UP000007463"/>
    </source>
</evidence>
<name>F2IGY4_FLUTR</name>
<feature type="transmembrane region" description="Helical" evidence="1">
    <location>
        <begin position="269"/>
        <end position="299"/>
    </location>
</feature>
<evidence type="ECO:0000313" key="3">
    <source>
        <dbReference type="EMBL" id="AEA44765.1"/>
    </source>
</evidence>
<keyword evidence="4" id="KW-1185">Reference proteome</keyword>
<dbReference type="EMBL" id="CP002542">
    <property type="protein sequence ID" value="AEA44765.1"/>
    <property type="molecule type" value="Genomic_DNA"/>
</dbReference>
<feature type="transmembrane region" description="Helical" evidence="1">
    <location>
        <begin position="238"/>
        <end position="257"/>
    </location>
</feature>
<sequence>MEKHKINLLKDSWKTLFPEATIDEAAALKEVNYHASHFGIRALEYLVFIGALLTLGLFTGATFQIIDNPSSGFFLIWSILLLGACILLHIFVNQRLVDAMAAGAGVFGFFSFNAFLYSLHWKDSHVGLISVFLLIILILVSRKNLLTILGIVGLFWQMNWLIDEYQFPYYTFKLIVMLFTLILALLIYFEEAVLVHFIKWSYFFNYLKNGIFVALTSYYVLGFINWNHWRGTFQEPLWYNRAMYVELLLLAFALFVWQYRRMKDRNIPLWVVVFLPLSLFLLGVFSVKIAFFLLAFLAFLFTRSIFGIVTSALGLIYAVIHFYYELDWSLMHKSLLFMGLGALYLGLYLVLIFKKKAS</sequence>
<feature type="transmembrane region" description="Helical" evidence="1">
    <location>
        <begin position="45"/>
        <end position="66"/>
    </location>
</feature>
<reference evidence="4" key="2">
    <citation type="submission" date="2011-02" db="EMBL/GenBank/DDBJ databases">
        <title>The complete genome of Fluviicola taffensis DSM 16823.</title>
        <authorList>
            <consortium name="US DOE Joint Genome Institute (JGI-PGF)"/>
            <person name="Lucas S."/>
            <person name="Copeland A."/>
            <person name="Lapidus A."/>
            <person name="Bruce D."/>
            <person name="Goodwin L."/>
            <person name="Pitluck S."/>
            <person name="Kyrpides N."/>
            <person name="Mavromatis K."/>
            <person name="Ivanova N."/>
            <person name="Mikhailova N."/>
            <person name="Pagani I."/>
            <person name="Chertkov O."/>
            <person name="Detter J.C."/>
            <person name="Han C."/>
            <person name="Tapia R."/>
            <person name="Land M."/>
            <person name="Hauser L."/>
            <person name="Markowitz V."/>
            <person name="Cheng J.-F."/>
            <person name="Hugenholtz P."/>
            <person name="Woyke T."/>
            <person name="Wu D."/>
            <person name="Tindall B."/>
            <person name="Pomrenke H.G."/>
            <person name="Brambilla E."/>
            <person name="Klenk H.-P."/>
            <person name="Eisen J.A."/>
        </authorList>
    </citation>
    <scope>NUCLEOTIDE SEQUENCE [LARGE SCALE GENOMIC DNA]</scope>
    <source>
        <strain evidence="4">DSM 16823 / RW262 / RW262</strain>
    </source>
</reference>
<keyword evidence="1" id="KW-0812">Transmembrane</keyword>
<dbReference type="OrthoDB" id="9838871at2"/>
<keyword evidence="1" id="KW-0472">Membrane</keyword>
<evidence type="ECO:0000259" key="2">
    <source>
        <dbReference type="Pfam" id="PF14351"/>
    </source>
</evidence>
<dbReference type="InterPro" id="IPR025513">
    <property type="entry name" value="DUF4401"/>
</dbReference>
<dbReference type="Pfam" id="PF14351">
    <property type="entry name" value="DUF4401"/>
    <property type="match status" value="1"/>
</dbReference>
<dbReference type="RefSeq" id="WP_013687534.1">
    <property type="nucleotide sequence ID" value="NC_015321.1"/>
</dbReference>
<evidence type="ECO:0000256" key="1">
    <source>
        <dbReference type="SAM" id="Phobius"/>
    </source>
</evidence>
<feature type="transmembrane region" description="Helical" evidence="1">
    <location>
        <begin position="335"/>
        <end position="353"/>
    </location>
</feature>
<dbReference type="KEGG" id="fte:Fluta_2785"/>
<accession>F2IGY4</accession>
<dbReference type="HOGENOM" id="CLU_773277_0_0_10"/>
<organism evidence="3 4">
    <name type="scientific">Fluviicola taffensis (strain DSM 16823 / NCIMB 13979 / RW262)</name>
    <dbReference type="NCBI Taxonomy" id="755732"/>
    <lineage>
        <taxon>Bacteria</taxon>
        <taxon>Pseudomonadati</taxon>
        <taxon>Bacteroidota</taxon>
        <taxon>Flavobacteriia</taxon>
        <taxon>Flavobacteriales</taxon>
        <taxon>Crocinitomicaceae</taxon>
        <taxon>Fluviicola</taxon>
    </lineage>
</organism>
<protein>
    <recommendedName>
        <fullName evidence="2">DUF4401 domain-containing protein</fullName>
    </recommendedName>
</protein>
<feature type="transmembrane region" description="Helical" evidence="1">
    <location>
        <begin position="72"/>
        <end position="92"/>
    </location>
</feature>
<dbReference type="Proteomes" id="UP000007463">
    <property type="component" value="Chromosome"/>
</dbReference>